<keyword evidence="2" id="KW-1185">Reference proteome</keyword>
<dbReference type="EMBL" id="CM046400">
    <property type="protein sequence ID" value="KAI8522593.1"/>
    <property type="molecule type" value="Genomic_DNA"/>
</dbReference>
<comment type="caution">
    <text evidence="1">The sequence shown here is derived from an EMBL/GenBank/DDBJ whole genome shotgun (WGS) entry which is preliminary data.</text>
</comment>
<proteinExistence type="predicted"/>
<dbReference type="Proteomes" id="UP001062846">
    <property type="component" value="Chromosome 13"/>
</dbReference>
<reference evidence="1" key="1">
    <citation type="submission" date="2022-02" db="EMBL/GenBank/DDBJ databases">
        <title>Plant Genome Project.</title>
        <authorList>
            <person name="Zhang R.-G."/>
        </authorList>
    </citation>
    <scope>NUCLEOTIDE SEQUENCE</scope>
    <source>
        <strain evidence="1">AT1</strain>
    </source>
</reference>
<evidence type="ECO:0000313" key="1">
    <source>
        <dbReference type="EMBL" id="KAI8522593.1"/>
    </source>
</evidence>
<protein>
    <submittedName>
        <fullName evidence="1">Uncharacterized protein</fullName>
    </submittedName>
</protein>
<accession>A0ACC0L344</accession>
<gene>
    <name evidence="1" type="ORF">RHMOL_Rhmol13G0008300</name>
</gene>
<sequence length="751" mass="83144">MSEPNDCRLRSGPYLGEISGLCFLHLPHPLSSLPYLLAGNLFCLSPSLFAALTEQASILGNLEEFGVLKNADGHMSRGDFPSDGPTVDDACVPAVVEFGAGRGYLTQMLADCYGIKKVFLVERKSYKLKADRSLRQKDSLILERLRIDIEDLNLNGVESLQGIPYLATGKHLCGPATDMTLRCCLAKKCTQCNVAGHRAGCNLRGLAIATCCHHLCQWKHYINKRYLSNLGITRQDFHAITWFTSWAVDADHSSGLPGSVDVASDLQIMYQSFANILLMPSSCISYDTAHHFSVGLAVEDVLREIKAVERAVLGFMCKDVIDMGRLMCIKEHGLEAHLVKSFATSAAAAEVGDKRGATDTFFAEESVSWTSLGVSDRLSRALNNVGLGRPSLVQVFDETDMLLCGSFQNQAIRLINLFRFDEKLLSRATKAVVEKPEDPCSDSLMASEFQDDKDLPTELNLPEEEGAEDETVLEELTEGIDVKCTKRKDWRRELTLTLESLLPKKFQLRSVFSYSFVLNFLPICLAFLKQVKVRKDNLHQKLHLKLNLHSELGKAIKLEQMWIEVTVDTQVDVLIDSVKQGFRSKEFDSAAGLSRTMVFANTVEAVETVSKILASSGNECFRYHSYTSLEERTQILVDFQQKGGILVCTDAAACGLDVMNVSHVIQAEFARSAVDFLHRVGRTARAGQPGLVTSLYSDSNQDLVDAVRQAGTLDLPVENAFSRKRSFRKKIKKRGRSEVGETLSAGDRVLA</sequence>
<name>A0ACC0L344_RHOML</name>
<organism evidence="1 2">
    <name type="scientific">Rhododendron molle</name>
    <name type="common">Chinese azalea</name>
    <name type="synonym">Azalea mollis</name>
    <dbReference type="NCBI Taxonomy" id="49168"/>
    <lineage>
        <taxon>Eukaryota</taxon>
        <taxon>Viridiplantae</taxon>
        <taxon>Streptophyta</taxon>
        <taxon>Embryophyta</taxon>
        <taxon>Tracheophyta</taxon>
        <taxon>Spermatophyta</taxon>
        <taxon>Magnoliopsida</taxon>
        <taxon>eudicotyledons</taxon>
        <taxon>Gunneridae</taxon>
        <taxon>Pentapetalae</taxon>
        <taxon>asterids</taxon>
        <taxon>Ericales</taxon>
        <taxon>Ericaceae</taxon>
        <taxon>Ericoideae</taxon>
        <taxon>Rhodoreae</taxon>
        <taxon>Rhododendron</taxon>
    </lineage>
</organism>
<evidence type="ECO:0000313" key="2">
    <source>
        <dbReference type="Proteomes" id="UP001062846"/>
    </source>
</evidence>